<dbReference type="PANTHER" id="PTHR37544:SF1">
    <property type="entry name" value="PHOSPHORIBOSYLAMINOIMIDAZOLE-SUCCINOCARBOXAMIDE SYNTHASE"/>
    <property type="match status" value="1"/>
</dbReference>
<feature type="compositionally biased region" description="Low complexity" evidence="1">
    <location>
        <begin position="89"/>
        <end position="98"/>
    </location>
</feature>
<protein>
    <submittedName>
        <fullName evidence="3">Uncharacterized protein</fullName>
    </submittedName>
</protein>
<proteinExistence type="predicted"/>
<dbReference type="Pfam" id="PF11915">
    <property type="entry name" value="DUF3433"/>
    <property type="match status" value="2"/>
</dbReference>
<feature type="compositionally biased region" description="Polar residues" evidence="1">
    <location>
        <begin position="11"/>
        <end position="34"/>
    </location>
</feature>
<feature type="transmembrane region" description="Helical" evidence="2">
    <location>
        <begin position="614"/>
        <end position="641"/>
    </location>
</feature>
<keyword evidence="4" id="KW-1185">Reference proteome</keyword>
<feature type="transmembrane region" description="Helical" evidence="2">
    <location>
        <begin position="348"/>
        <end position="367"/>
    </location>
</feature>
<sequence>MDEGNRPQLVHTPSQQSIAASSDYYSFSDVTASSDRSKITVLRYQTPPSRNISPGEAMTNGASRDQVSGQSEPQNTIPASQAGGREDTGTPTPGIDDTPYIRFAIDQLTRDEELGGQGRHGTIISTEDYPTERIVPDEGLEYYTPPSTQRDNQWEKEEPEEARDDPNEVLLPADPPEDGYRYSPLNAVPYVLRPLLLGPLILVCLFMIAALVFCAIWSQKHDGLSKYSGFGGSRYFVFQFLPQLLAISIIIWVHAVQAAVYRIIPLSILARTAIKRQALQKLSMLPQNFILPDLSHFRHGEPLIGVCFVAIWATSFITVPLQSCLFLPKWYGSADEGGFKWTSIRAVAWVLVALYVLLTAALTAIMIRFNSGITGLQWDVVCLADIIPLIHKSNILHDYDQAEIVPKVEEFLPPRSLRLGYWRTSAGPDIFYALGEENAPLHRLPDQDGYQKRRGVKGSVTDLDVERQQLNSKNSLERNLQSPSVRFRWAPWFLRDTFVVAWVVIALVLLIAFIAVSFANRSIQNGFLPLLPTLASPAGFSPSNFLYSFIPTLIGTFFFLAWQPFDIYFRAVQPFSSLSSPNGASAESSLLLSYNSSLPVEVTFLALANRHYKVAYISLVSFISLGIPVLAGGVFMAHWYAADNEIRISAYLPAYYTLMAFSIIYALSFFSLWLRRKRHLPHGLSTYADVISFLYQSPLLADKIFREPKTKIDLVTRTMIPLPGEGEKALYAFGVYHGLDGKEHLGIDRLRRPGRGELLVSPPPGRRLFAA</sequence>
<feature type="transmembrane region" description="Helical" evidence="2">
    <location>
        <begin position="498"/>
        <end position="519"/>
    </location>
</feature>
<dbReference type="EMBL" id="CP120630">
    <property type="protein sequence ID" value="WEW60284.1"/>
    <property type="molecule type" value="Genomic_DNA"/>
</dbReference>
<evidence type="ECO:0000313" key="4">
    <source>
        <dbReference type="Proteomes" id="UP001219355"/>
    </source>
</evidence>
<evidence type="ECO:0000313" key="3">
    <source>
        <dbReference type="EMBL" id="WEW60284.1"/>
    </source>
</evidence>
<feature type="transmembrane region" description="Helical" evidence="2">
    <location>
        <begin position="303"/>
        <end position="328"/>
    </location>
</feature>
<name>A0AAF0IMY0_9EURO</name>
<feature type="compositionally biased region" description="Polar residues" evidence="1">
    <location>
        <begin position="60"/>
        <end position="79"/>
    </location>
</feature>
<dbReference type="PANTHER" id="PTHR37544">
    <property type="entry name" value="SPRAY-RELATED"/>
    <property type="match status" value="1"/>
</dbReference>
<dbReference type="Proteomes" id="UP001219355">
    <property type="component" value="Chromosome 4"/>
</dbReference>
<feature type="transmembrane region" description="Helical" evidence="2">
    <location>
        <begin position="653"/>
        <end position="674"/>
    </location>
</feature>
<dbReference type="InterPro" id="IPR021840">
    <property type="entry name" value="DUF3433"/>
</dbReference>
<accession>A0AAF0IMY0</accession>
<feature type="transmembrane region" description="Helical" evidence="2">
    <location>
        <begin position="195"/>
        <end position="218"/>
    </location>
</feature>
<evidence type="ECO:0000256" key="2">
    <source>
        <dbReference type="SAM" id="Phobius"/>
    </source>
</evidence>
<feature type="region of interest" description="Disordered" evidence="1">
    <location>
        <begin position="136"/>
        <end position="169"/>
    </location>
</feature>
<reference evidence="3" key="1">
    <citation type="submission" date="2023-03" db="EMBL/GenBank/DDBJ databases">
        <title>Emydomyces testavorans Genome Sequence.</title>
        <authorList>
            <person name="Hoyer L."/>
        </authorList>
    </citation>
    <scope>NUCLEOTIDE SEQUENCE</scope>
    <source>
        <strain evidence="3">16-2883</strain>
    </source>
</reference>
<evidence type="ECO:0000256" key="1">
    <source>
        <dbReference type="SAM" id="MobiDB-lite"/>
    </source>
</evidence>
<organism evidence="3 4">
    <name type="scientific">Emydomyces testavorans</name>
    <dbReference type="NCBI Taxonomy" id="2070801"/>
    <lineage>
        <taxon>Eukaryota</taxon>
        <taxon>Fungi</taxon>
        <taxon>Dikarya</taxon>
        <taxon>Ascomycota</taxon>
        <taxon>Pezizomycotina</taxon>
        <taxon>Eurotiomycetes</taxon>
        <taxon>Eurotiomycetidae</taxon>
        <taxon>Onygenales</taxon>
        <taxon>Nannizziopsiaceae</taxon>
        <taxon>Emydomyces</taxon>
    </lineage>
</organism>
<keyword evidence="2" id="KW-1133">Transmembrane helix</keyword>
<keyword evidence="2" id="KW-0472">Membrane</keyword>
<feature type="region of interest" description="Disordered" evidence="1">
    <location>
        <begin position="112"/>
        <end position="131"/>
    </location>
</feature>
<keyword evidence="2" id="KW-0812">Transmembrane</keyword>
<feature type="region of interest" description="Disordered" evidence="1">
    <location>
        <begin position="1"/>
        <end position="99"/>
    </location>
</feature>
<dbReference type="AlphaFoldDB" id="A0AAF0IMY0"/>
<gene>
    <name evidence="3" type="ORF">PRK78_005769</name>
</gene>
<feature type="transmembrane region" description="Helical" evidence="2">
    <location>
        <begin position="545"/>
        <end position="562"/>
    </location>
</feature>
<feature type="transmembrane region" description="Helical" evidence="2">
    <location>
        <begin position="238"/>
        <end position="261"/>
    </location>
</feature>